<organism evidence="1 2">
    <name type="scientific">Acidovorax temperans</name>
    <dbReference type="NCBI Taxonomy" id="80878"/>
    <lineage>
        <taxon>Bacteria</taxon>
        <taxon>Pseudomonadati</taxon>
        <taxon>Pseudomonadota</taxon>
        <taxon>Betaproteobacteria</taxon>
        <taxon>Burkholderiales</taxon>
        <taxon>Comamonadaceae</taxon>
        <taxon>Acidovorax</taxon>
    </lineage>
</organism>
<comment type="caution">
    <text evidence="1">The sequence shown here is derived from an EMBL/GenBank/DDBJ whole genome shotgun (WGS) entry which is preliminary data.</text>
</comment>
<dbReference type="OrthoDB" id="8913560at2"/>
<proteinExistence type="predicted"/>
<keyword evidence="2" id="KW-1185">Reference proteome</keyword>
<dbReference type="PATRIC" id="fig|80878.5.peg.476"/>
<dbReference type="EMBL" id="JXYQ01000014">
    <property type="protein sequence ID" value="KJA11410.1"/>
    <property type="molecule type" value="Genomic_DNA"/>
</dbReference>
<dbReference type="RefSeq" id="WP_044396723.1">
    <property type="nucleotide sequence ID" value="NZ_JXYQ01000014.1"/>
</dbReference>
<evidence type="ECO:0008006" key="3">
    <source>
        <dbReference type="Google" id="ProtNLM"/>
    </source>
</evidence>
<evidence type="ECO:0000313" key="2">
    <source>
        <dbReference type="Proteomes" id="UP000032566"/>
    </source>
</evidence>
<name>A0A0D7KAU9_9BURK</name>
<evidence type="ECO:0000313" key="1">
    <source>
        <dbReference type="EMBL" id="KJA11410.1"/>
    </source>
</evidence>
<gene>
    <name evidence="1" type="ORF">RP29_05810</name>
</gene>
<protein>
    <recommendedName>
        <fullName evidence="3">Sensory transduction regulator</fullName>
    </recommendedName>
</protein>
<reference evidence="1 2" key="1">
    <citation type="submission" date="2014-12" db="EMBL/GenBank/DDBJ databases">
        <title>Isolation of bacteria from lake water.</title>
        <authorList>
            <person name="Sheng K.-Y."/>
            <person name="Chin P.-S."/>
            <person name="Chan K.-G."/>
            <person name="Tan G.S."/>
        </authorList>
    </citation>
    <scope>NUCLEOTIDE SEQUENCE [LARGE SCALE GENOMIC DNA]</scope>
    <source>
        <strain evidence="1 2">KY4</strain>
    </source>
</reference>
<dbReference type="AlphaFoldDB" id="A0A0D7KAU9"/>
<sequence length="143" mass="15545">MPIDAKELAQRYVNALTEIGVVAKIDDESDVVFKMPGVGSFYISLDAENDPEFMRLVYPNFYSNKDVGPVLTTINSVNMKNKAVKLWARERDGEHNVSASIESFLAGSNQAPDTALLTATLERCIAAIRAGVASFAKESEGSI</sequence>
<dbReference type="STRING" id="80878.RP29_05810"/>
<accession>A0A0D7KAU9</accession>
<dbReference type="Proteomes" id="UP000032566">
    <property type="component" value="Unassembled WGS sequence"/>
</dbReference>